<protein>
    <submittedName>
        <fullName evidence="2">Type II secretion system protein J</fullName>
    </submittedName>
</protein>
<feature type="transmembrane region" description="Helical" evidence="1">
    <location>
        <begin position="12"/>
        <end position="32"/>
    </location>
</feature>
<dbReference type="NCBIfam" id="TIGR02532">
    <property type="entry name" value="IV_pilin_GFxxxE"/>
    <property type="match status" value="1"/>
</dbReference>
<reference evidence="3" key="1">
    <citation type="journal article" date="2019" name="Int. J. Syst. Evol. Microbiol.">
        <title>The Global Catalogue of Microorganisms (GCM) 10K type strain sequencing project: providing services to taxonomists for standard genome sequencing and annotation.</title>
        <authorList>
            <consortium name="The Broad Institute Genomics Platform"/>
            <consortium name="The Broad Institute Genome Sequencing Center for Infectious Disease"/>
            <person name="Wu L."/>
            <person name="Ma J."/>
        </authorList>
    </citation>
    <scope>NUCLEOTIDE SEQUENCE [LARGE SCALE GENOMIC DNA]</scope>
    <source>
        <strain evidence="3">KCTC 22209</strain>
    </source>
</reference>
<keyword evidence="1" id="KW-1133">Transmembrane helix</keyword>
<dbReference type="InterPro" id="IPR012902">
    <property type="entry name" value="N_methyl_site"/>
</dbReference>
<comment type="caution">
    <text evidence="2">The sequence shown here is derived from an EMBL/GenBank/DDBJ whole genome shotgun (WGS) entry which is preliminary data.</text>
</comment>
<evidence type="ECO:0000256" key="1">
    <source>
        <dbReference type="SAM" id="Phobius"/>
    </source>
</evidence>
<evidence type="ECO:0000313" key="3">
    <source>
        <dbReference type="Proteomes" id="UP001597509"/>
    </source>
</evidence>
<accession>A0ABW5YVG7</accession>
<keyword evidence="1" id="KW-0812">Transmembrane</keyword>
<organism evidence="2 3">
    <name type="scientific">Sphingobacterium anhuiense</name>
    <dbReference type="NCBI Taxonomy" id="493780"/>
    <lineage>
        <taxon>Bacteria</taxon>
        <taxon>Pseudomonadati</taxon>
        <taxon>Bacteroidota</taxon>
        <taxon>Sphingobacteriia</taxon>
        <taxon>Sphingobacteriales</taxon>
        <taxon>Sphingobacteriaceae</taxon>
        <taxon>Sphingobacterium</taxon>
    </lineage>
</organism>
<keyword evidence="1" id="KW-0472">Membrane</keyword>
<gene>
    <name evidence="2" type="ORF">ACFS6I_10735</name>
</gene>
<evidence type="ECO:0000313" key="2">
    <source>
        <dbReference type="EMBL" id="MFD2904402.1"/>
    </source>
</evidence>
<proteinExistence type="predicted"/>
<dbReference type="EMBL" id="JBHUPE010000004">
    <property type="protein sequence ID" value="MFD2904402.1"/>
    <property type="molecule type" value="Genomic_DNA"/>
</dbReference>
<name>A0ABW5YVG7_9SPHI</name>
<dbReference type="RefSeq" id="WP_380920350.1">
    <property type="nucleotide sequence ID" value="NZ_JBHUPE010000004.1"/>
</dbReference>
<sequence length="164" mass="19377">MQTKKLKAFTLMELSIAMLIAAICIGMAFYMFQFFQRLYLSQQREKQEQFSFSLFQHLLKKDMDQAQAVFYAENELQLLDSAGTVRYVFSENYIARDHYQQQTDTFNFKTLAIDGLYRNTSRPSPTCIDEFQVTVTYDKEEHSFILDKKYAAQQLMQIANTKQY</sequence>
<dbReference type="SUPFAM" id="SSF54523">
    <property type="entry name" value="Pili subunits"/>
    <property type="match status" value="1"/>
</dbReference>
<dbReference type="InterPro" id="IPR045584">
    <property type="entry name" value="Pilin-like"/>
</dbReference>
<dbReference type="Pfam" id="PF07963">
    <property type="entry name" value="N_methyl"/>
    <property type="match status" value="1"/>
</dbReference>
<dbReference type="Proteomes" id="UP001597509">
    <property type="component" value="Unassembled WGS sequence"/>
</dbReference>
<keyword evidence="3" id="KW-1185">Reference proteome</keyword>